<dbReference type="Pfam" id="PF05016">
    <property type="entry name" value="ParE_toxin"/>
    <property type="match status" value="1"/>
</dbReference>
<evidence type="ECO:0000313" key="2">
    <source>
        <dbReference type="EMBL" id="DAF62758.1"/>
    </source>
</evidence>
<sequence>MVPCLMRLASRRESSAVFTGRLVKWTCADYAAAAARGVAAVGLRGFFTSSNKYIRLFLIYIDNISLYTYNMRILIRYGVTMEQKIRWTVRSLRQLQKIDQRYAQNIKARVNELKNFPQVAADIKKIEKKYRLRVGNYRIFFEVIEGVPRIIEVQEILRRQSKTYK</sequence>
<dbReference type="InterPro" id="IPR007712">
    <property type="entry name" value="RelE/ParE_toxin"/>
</dbReference>
<dbReference type="PANTHER" id="PTHR38813:SF1">
    <property type="entry name" value="TOXIN RELE1-RELATED"/>
    <property type="match status" value="1"/>
</dbReference>
<dbReference type="SUPFAM" id="SSF143011">
    <property type="entry name" value="RelE-like"/>
    <property type="match status" value="1"/>
</dbReference>
<reference evidence="2" key="1">
    <citation type="journal article" date="2021" name="Proc. Natl. Acad. Sci. U.S.A.">
        <title>A Catalog of Tens of Thousands of Viruses from Human Metagenomes Reveals Hidden Associations with Chronic Diseases.</title>
        <authorList>
            <person name="Tisza M.J."/>
            <person name="Buck C.B."/>
        </authorList>
    </citation>
    <scope>NUCLEOTIDE SEQUENCE</scope>
    <source>
        <strain evidence="2">Ctiv53</strain>
    </source>
</reference>
<name>A0A8S5THL2_9CAUD</name>
<evidence type="ECO:0000256" key="1">
    <source>
        <dbReference type="ARBA" id="ARBA00022649"/>
    </source>
</evidence>
<keyword evidence="1" id="KW-1277">Toxin-antitoxin system</keyword>
<proteinExistence type="predicted"/>
<dbReference type="InterPro" id="IPR052747">
    <property type="entry name" value="TA_system_RelE_toxin"/>
</dbReference>
<dbReference type="InterPro" id="IPR035093">
    <property type="entry name" value="RelE/ParE_toxin_dom_sf"/>
</dbReference>
<dbReference type="EMBL" id="BK032828">
    <property type="protein sequence ID" value="DAF62758.1"/>
    <property type="molecule type" value="Genomic_DNA"/>
</dbReference>
<protein>
    <submittedName>
        <fullName evidence="2">Cytotoxic translational repressor</fullName>
    </submittedName>
</protein>
<accession>A0A8S5THL2</accession>
<organism evidence="2">
    <name type="scientific">Myoviridae sp. ctiv53</name>
    <dbReference type="NCBI Taxonomy" id="2827703"/>
    <lineage>
        <taxon>Viruses</taxon>
        <taxon>Duplodnaviria</taxon>
        <taxon>Heunggongvirae</taxon>
        <taxon>Uroviricota</taxon>
        <taxon>Caudoviricetes</taxon>
    </lineage>
</organism>
<dbReference type="PANTHER" id="PTHR38813">
    <property type="match status" value="1"/>
</dbReference>
<dbReference type="Gene3D" id="3.30.2310.20">
    <property type="entry name" value="RelE-like"/>
    <property type="match status" value="1"/>
</dbReference>